<keyword evidence="9" id="KW-0812">Transmembrane</keyword>
<keyword evidence="14" id="KW-0594">Phospholipid biosynthesis</keyword>
<evidence type="ECO:0000256" key="9">
    <source>
        <dbReference type="ARBA" id="ARBA00022692"/>
    </source>
</evidence>
<evidence type="ECO:0000256" key="10">
    <source>
        <dbReference type="ARBA" id="ARBA00022801"/>
    </source>
</evidence>
<keyword evidence="12" id="KW-0443">Lipid metabolism</keyword>
<evidence type="ECO:0000313" key="18">
    <source>
        <dbReference type="EMBL" id="GCE08523.1"/>
    </source>
</evidence>
<dbReference type="InterPro" id="IPR003763">
    <property type="entry name" value="CDP-diacylglyc_Pase"/>
</dbReference>
<dbReference type="GO" id="GO:0008654">
    <property type="term" value="P:phospholipid biosynthetic process"/>
    <property type="evidence" value="ECO:0007669"/>
    <property type="project" value="UniProtKB-KW"/>
</dbReference>
<evidence type="ECO:0000256" key="1">
    <source>
        <dbReference type="ARBA" id="ARBA00001007"/>
    </source>
</evidence>
<comment type="caution">
    <text evidence="18">The sequence shown here is derived from an EMBL/GenBank/DDBJ whole genome shotgun (WGS) entry which is preliminary data.</text>
</comment>
<protein>
    <recommendedName>
        <fullName evidence="6">CDP-diacylglycerol diphosphatase</fullName>
        <ecNumber evidence="6">3.6.1.26</ecNumber>
    </recommendedName>
    <alternativeName>
        <fullName evidence="16">CDP-diacylglycerol phosphatidylhydrolase</fullName>
    </alternativeName>
    <alternativeName>
        <fullName evidence="17">CDP-diglyceride hydrolase</fullName>
    </alternativeName>
</protein>
<comment type="subcellular location">
    <subcellularLocation>
        <location evidence="2">Cell membrane</location>
        <topology evidence="2">Single-pass membrane protein</topology>
    </subcellularLocation>
</comment>
<evidence type="ECO:0000256" key="11">
    <source>
        <dbReference type="ARBA" id="ARBA00022989"/>
    </source>
</evidence>
<comment type="pathway">
    <text evidence="4">Lipid metabolism.</text>
</comment>
<dbReference type="RefSeq" id="WP_126601053.1">
    <property type="nucleotide sequence ID" value="NZ_BIFQ01000002.1"/>
</dbReference>
<dbReference type="Gene3D" id="3.30.428.30">
    <property type="entry name" value="HIT family - CDH-like"/>
    <property type="match status" value="1"/>
</dbReference>
<evidence type="ECO:0000256" key="13">
    <source>
        <dbReference type="ARBA" id="ARBA00023136"/>
    </source>
</evidence>
<accession>A0A401ZNU1</accession>
<dbReference type="EC" id="3.6.1.26" evidence="6"/>
<dbReference type="AlphaFoldDB" id="A0A401ZNU1"/>
<dbReference type="EMBL" id="BIFQ01000002">
    <property type="protein sequence ID" value="GCE08523.1"/>
    <property type="molecule type" value="Genomic_DNA"/>
</dbReference>
<gene>
    <name evidence="18" type="ORF">KDAU_58520</name>
</gene>
<dbReference type="UniPathway" id="UPA00609">
    <property type="reaction ID" value="UER00664"/>
</dbReference>
<keyword evidence="15" id="KW-1208">Phospholipid metabolism</keyword>
<dbReference type="GO" id="GO:0046342">
    <property type="term" value="P:CDP-diacylglycerol catabolic process"/>
    <property type="evidence" value="ECO:0007669"/>
    <property type="project" value="UniProtKB-UniPathway"/>
</dbReference>
<evidence type="ECO:0000256" key="8">
    <source>
        <dbReference type="ARBA" id="ARBA00022516"/>
    </source>
</evidence>
<reference evidence="19" key="1">
    <citation type="submission" date="2018-12" db="EMBL/GenBank/DDBJ databases">
        <title>Tengunoibacter tsumagoiensis gen. nov., sp. nov., Dictyobacter kobayashii sp. nov., D. alpinus sp. nov., and D. joshuensis sp. nov. and description of Dictyobacteraceae fam. nov. within the order Ktedonobacterales isolated from Tengu-no-mugimeshi.</title>
        <authorList>
            <person name="Wang C.M."/>
            <person name="Zheng Y."/>
            <person name="Sakai Y."/>
            <person name="Toyoda A."/>
            <person name="Minakuchi Y."/>
            <person name="Abe K."/>
            <person name="Yokota A."/>
            <person name="Yabe S."/>
        </authorList>
    </citation>
    <scope>NUCLEOTIDE SEQUENCE [LARGE SCALE GENOMIC DNA]</scope>
    <source>
        <strain evidence="19">S-27</strain>
    </source>
</reference>
<evidence type="ECO:0000256" key="16">
    <source>
        <dbReference type="ARBA" id="ARBA00032888"/>
    </source>
</evidence>
<name>A0A401ZNU1_9CHLR</name>
<proteinExistence type="inferred from homology"/>
<keyword evidence="8" id="KW-0444">Lipid biosynthesis</keyword>
<evidence type="ECO:0000256" key="12">
    <source>
        <dbReference type="ARBA" id="ARBA00023098"/>
    </source>
</evidence>
<dbReference type="OrthoDB" id="481399at2"/>
<organism evidence="18 19">
    <name type="scientific">Dictyobacter aurantiacus</name>
    <dbReference type="NCBI Taxonomy" id="1936993"/>
    <lineage>
        <taxon>Bacteria</taxon>
        <taxon>Bacillati</taxon>
        <taxon>Chloroflexota</taxon>
        <taxon>Ktedonobacteria</taxon>
        <taxon>Ktedonobacterales</taxon>
        <taxon>Dictyobacteraceae</taxon>
        <taxon>Dictyobacter</taxon>
    </lineage>
</organism>
<dbReference type="InterPro" id="IPR036265">
    <property type="entry name" value="HIT-like_sf"/>
</dbReference>
<comment type="catalytic activity">
    <reaction evidence="1">
        <text>a CDP-1,2-diacyl-sn-glycerol + H2O = a 1,2-diacyl-sn-glycero-3-phosphate + CMP + 2 H(+)</text>
        <dbReference type="Rhea" id="RHEA:15221"/>
        <dbReference type="ChEBI" id="CHEBI:15377"/>
        <dbReference type="ChEBI" id="CHEBI:15378"/>
        <dbReference type="ChEBI" id="CHEBI:58332"/>
        <dbReference type="ChEBI" id="CHEBI:58608"/>
        <dbReference type="ChEBI" id="CHEBI:60377"/>
        <dbReference type="EC" id="3.6.1.26"/>
    </reaction>
</comment>
<evidence type="ECO:0000256" key="14">
    <source>
        <dbReference type="ARBA" id="ARBA00023209"/>
    </source>
</evidence>
<evidence type="ECO:0000256" key="2">
    <source>
        <dbReference type="ARBA" id="ARBA00004162"/>
    </source>
</evidence>
<keyword evidence="10" id="KW-0378">Hydrolase</keyword>
<dbReference type="SUPFAM" id="SSF54197">
    <property type="entry name" value="HIT-like"/>
    <property type="match status" value="1"/>
</dbReference>
<dbReference type="Proteomes" id="UP000287224">
    <property type="component" value="Unassembled WGS sequence"/>
</dbReference>
<evidence type="ECO:0000256" key="15">
    <source>
        <dbReference type="ARBA" id="ARBA00023264"/>
    </source>
</evidence>
<sequence length="310" mass="34513">MDFNRFDELTKALAVSTSRRQTCKVLLASALGVGSMGTAHADSIDQSTRDLILASPDCGNNSDGGIWQQIYNCLYRGITAQCFAGGYSRSRSNPWVLGLNPQLHHYTFFAGKRARGIECHYIWTQTTPDWWTLAWNVANNNPSRPQYNLRAQINQGILGMAINSVRTRTANQLHIHMSCIRLDVLNTLRNSTNIPTTPSAWTSANAVVTLPILPTATGRTQANFRVIRLNLGPGLMYLGQNLFQLLYNNIIRAQRRPSSDMQYQTLALAQVSSTGNQFYVINSEDFVPQSQNPYLPNSIGAGERLLNENC</sequence>
<dbReference type="GO" id="GO:0008715">
    <property type="term" value="F:CDP-diacylglycerol diphosphatase activity"/>
    <property type="evidence" value="ECO:0007669"/>
    <property type="project" value="UniProtKB-EC"/>
</dbReference>
<keyword evidence="13" id="KW-0472">Membrane</keyword>
<dbReference type="GO" id="GO:0005886">
    <property type="term" value="C:plasma membrane"/>
    <property type="evidence" value="ECO:0007669"/>
    <property type="project" value="UniProtKB-SubCell"/>
</dbReference>
<dbReference type="Pfam" id="PF02611">
    <property type="entry name" value="CDH"/>
    <property type="match status" value="1"/>
</dbReference>
<evidence type="ECO:0000256" key="5">
    <source>
        <dbReference type="ARBA" id="ARBA00006435"/>
    </source>
</evidence>
<evidence type="ECO:0000313" key="19">
    <source>
        <dbReference type="Proteomes" id="UP000287224"/>
    </source>
</evidence>
<evidence type="ECO:0000256" key="3">
    <source>
        <dbReference type="ARBA" id="ARBA00004927"/>
    </source>
</evidence>
<keyword evidence="7" id="KW-1003">Cell membrane</keyword>
<evidence type="ECO:0000256" key="6">
    <source>
        <dbReference type="ARBA" id="ARBA00012375"/>
    </source>
</evidence>
<evidence type="ECO:0000256" key="17">
    <source>
        <dbReference type="ARBA" id="ARBA00032892"/>
    </source>
</evidence>
<comment type="pathway">
    <text evidence="3">Phospholipid metabolism; CDP-diacylglycerol degradation; phosphatidate from CDP-diacylglycerol: step 1/1.</text>
</comment>
<keyword evidence="11" id="KW-1133">Transmembrane helix</keyword>
<comment type="similarity">
    <text evidence="5">Belongs to the Cdh family.</text>
</comment>
<evidence type="ECO:0000256" key="7">
    <source>
        <dbReference type="ARBA" id="ARBA00022475"/>
    </source>
</evidence>
<evidence type="ECO:0000256" key="4">
    <source>
        <dbReference type="ARBA" id="ARBA00005189"/>
    </source>
</evidence>
<keyword evidence="19" id="KW-1185">Reference proteome</keyword>